<sequence length="148" mass="17152">MNSTLGFRSSLLRCARLMSDEINTILLPYQLNYSLWQVMFVIREKTACTSIEMAEYLNVSKPSITKRVKILAQMDILSHVQTDDKRQKKMMLSETGRELFQQCAKDIDAFEQRLIAPLASQDIQHSIHILHRVMQELEQNTVGDDHAR</sequence>
<dbReference type="PROSITE" id="PS50995">
    <property type="entry name" value="HTH_MARR_2"/>
    <property type="match status" value="1"/>
</dbReference>
<dbReference type="GO" id="GO:0003700">
    <property type="term" value="F:DNA-binding transcription factor activity"/>
    <property type="evidence" value="ECO:0007669"/>
    <property type="project" value="InterPro"/>
</dbReference>
<reference evidence="5 6" key="1">
    <citation type="submission" date="2017-02" db="EMBL/GenBank/DDBJ databases">
        <title>Acinetobacter sp. ANC 4945, whole genome shotgun sequencing project.</title>
        <authorList>
            <person name="Radolfova-Krizova L."/>
            <person name="Al Atrouni A."/>
            <person name="Nemec A."/>
        </authorList>
    </citation>
    <scope>NUCLEOTIDE SEQUENCE [LARGE SCALE GENOMIC DNA]</scope>
    <source>
        <strain evidence="5 6">ANC 4945</strain>
    </source>
</reference>
<evidence type="ECO:0000313" key="5">
    <source>
        <dbReference type="EMBL" id="OOV80859.1"/>
    </source>
</evidence>
<dbReference type="SMART" id="SM00347">
    <property type="entry name" value="HTH_MARR"/>
    <property type="match status" value="1"/>
</dbReference>
<dbReference type="PRINTS" id="PR00598">
    <property type="entry name" value="HTHMARR"/>
</dbReference>
<dbReference type="EMBL" id="MVKX01000008">
    <property type="protein sequence ID" value="OOV80859.1"/>
    <property type="molecule type" value="Genomic_DNA"/>
</dbReference>
<name>A0A1T1GTC0_9GAMM</name>
<comment type="caution">
    <text evidence="5">The sequence shown here is derived from an EMBL/GenBank/DDBJ whole genome shotgun (WGS) entry which is preliminary data.</text>
</comment>
<dbReference type="PANTHER" id="PTHR42756">
    <property type="entry name" value="TRANSCRIPTIONAL REGULATOR, MARR"/>
    <property type="match status" value="1"/>
</dbReference>
<dbReference type="Gene3D" id="1.10.10.10">
    <property type="entry name" value="Winged helix-like DNA-binding domain superfamily/Winged helix DNA-binding domain"/>
    <property type="match status" value="1"/>
</dbReference>
<feature type="domain" description="HTH marR-type" evidence="4">
    <location>
        <begin position="4"/>
        <end position="135"/>
    </location>
</feature>
<dbReference type="Proteomes" id="UP000191160">
    <property type="component" value="Unassembled WGS sequence"/>
</dbReference>
<evidence type="ECO:0000256" key="1">
    <source>
        <dbReference type="ARBA" id="ARBA00023015"/>
    </source>
</evidence>
<proteinExistence type="predicted"/>
<gene>
    <name evidence="5" type="ORF">B1202_12695</name>
</gene>
<evidence type="ECO:0000256" key="3">
    <source>
        <dbReference type="ARBA" id="ARBA00023163"/>
    </source>
</evidence>
<dbReference type="InterPro" id="IPR036388">
    <property type="entry name" value="WH-like_DNA-bd_sf"/>
</dbReference>
<accession>A0A1T1GTC0</accession>
<dbReference type="PANTHER" id="PTHR42756:SF1">
    <property type="entry name" value="TRANSCRIPTIONAL REPRESSOR OF EMRAB OPERON"/>
    <property type="match status" value="1"/>
</dbReference>
<dbReference type="AlphaFoldDB" id="A0A1T1GTC0"/>
<keyword evidence="6" id="KW-1185">Reference proteome</keyword>
<keyword evidence="2" id="KW-0238">DNA-binding</keyword>
<dbReference type="GO" id="GO:0003677">
    <property type="term" value="F:DNA binding"/>
    <property type="evidence" value="ECO:0007669"/>
    <property type="project" value="UniProtKB-KW"/>
</dbReference>
<organism evidence="5 6">
    <name type="scientific">Acinetobacter amyesii</name>
    <dbReference type="NCBI Taxonomy" id="2942470"/>
    <lineage>
        <taxon>Bacteria</taxon>
        <taxon>Pseudomonadati</taxon>
        <taxon>Pseudomonadota</taxon>
        <taxon>Gammaproteobacteria</taxon>
        <taxon>Moraxellales</taxon>
        <taxon>Moraxellaceae</taxon>
        <taxon>Acinetobacter</taxon>
    </lineage>
</organism>
<evidence type="ECO:0000313" key="6">
    <source>
        <dbReference type="Proteomes" id="UP000191160"/>
    </source>
</evidence>
<dbReference type="InterPro" id="IPR000835">
    <property type="entry name" value="HTH_MarR-typ"/>
</dbReference>
<keyword evidence="1" id="KW-0805">Transcription regulation</keyword>
<dbReference type="Pfam" id="PF01047">
    <property type="entry name" value="MarR"/>
    <property type="match status" value="1"/>
</dbReference>
<protein>
    <submittedName>
        <fullName evidence="5">MarR family transcriptional regulator</fullName>
    </submittedName>
</protein>
<evidence type="ECO:0000259" key="4">
    <source>
        <dbReference type="PROSITE" id="PS50995"/>
    </source>
</evidence>
<evidence type="ECO:0000256" key="2">
    <source>
        <dbReference type="ARBA" id="ARBA00023125"/>
    </source>
</evidence>
<dbReference type="RefSeq" id="WP_078190975.1">
    <property type="nucleotide sequence ID" value="NZ_JAMCOZ010000013.1"/>
</dbReference>
<dbReference type="InterPro" id="IPR036390">
    <property type="entry name" value="WH_DNA-bd_sf"/>
</dbReference>
<keyword evidence="3" id="KW-0804">Transcription</keyword>
<dbReference type="SUPFAM" id="SSF46785">
    <property type="entry name" value="Winged helix' DNA-binding domain"/>
    <property type="match status" value="1"/>
</dbReference>